<reference evidence="1" key="1">
    <citation type="submission" date="2022-01" db="EMBL/GenBank/DDBJ databases">
        <authorList>
            <person name="Jo J.-H."/>
            <person name="Im W.-T."/>
        </authorList>
    </citation>
    <scope>NUCLEOTIDE SEQUENCE</scope>
    <source>
        <strain evidence="1">NA20</strain>
    </source>
</reference>
<accession>A0ABS9KRD8</accession>
<dbReference type="RefSeq" id="WP_237871760.1">
    <property type="nucleotide sequence ID" value="NZ_JAKLTR010000006.1"/>
</dbReference>
<dbReference type="Proteomes" id="UP001165367">
    <property type="component" value="Unassembled WGS sequence"/>
</dbReference>
<evidence type="ECO:0000313" key="1">
    <source>
        <dbReference type="EMBL" id="MCG2614907.1"/>
    </source>
</evidence>
<keyword evidence="2" id="KW-1185">Reference proteome</keyword>
<protein>
    <submittedName>
        <fullName evidence="1">Uncharacterized protein</fullName>
    </submittedName>
</protein>
<sequence>MAGLDSIGSSVWGISTIGYGVIVEGVAAIRQRMDIAIRTTRGTDPLRPEFGSYVFRFVDAPVNVAVPNIKQQLIEALQMWVPEIQIVSINHSFAAFHNPVFEITYKIVDDNLIDKLIFDIRQGATITDAVNEIILQAFFPPNPNNYRYQVSLIKNGNQVFPLPNPAGYGTLPDLFAWIQANWFYLGRWYYLTDKIVCYMSSEGVTSATLAIQVLPVTRFEADFPPVYNSQTFDVLFSVNGASVEPAMPKTFSNPGEVLSYAQIYWSEFATWYVEYGQPNGDAIFSDEFSDEFAVASTGYKLVGVSNEEGFVPVLSIGIIE</sequence>
<organism evidence="1 2">
    <name type="scientific">Terrimonas ginsenosidimutans</name>
    <dbReference type="NCBI Taxonomy" id="2908004"/>
    <lineage>
        <taxon>Bacteria</taxon>
        <taxon>Pseudomonadati</taxon>
        <taxon>Bacteroidota</taxon>
        <taxon>Chitinophagia</taxon>
        <taxon>Chitinophagales</taxon>
        <taxon>Chitinophagaceae</taxon>
        <taxon>Terrimonas</taxon>
    </lineage>
</organism>
<dbReference type="SUPFAM" id="SSF160719">
    <property type="entry name" value="gpW/gp25-like"/>
    <property type="match status" value="1"/>
</dbReference>
<dbReference type="Gene3D" id="3.10.450.40">
    <property type="match status" value="1"/>
</dbReference>
<dbReference type="EMBL" id="JAKLTR010000006">
    <property type="protein sequence ID" value="MCG2614907.1"/>
    <property type="molecule type" value="Genomic_DNA"/>
</dbReference>
<name>A0ABS9KRD8_9BACT</name>
<proteinExistence type="predicted"/>
<evidence type="ECO:0000313" key="2">
    <source>
        <dbReference type="Proteomes" id="UP001165367"/>
    </source>
</evidence>
<gene>
    <name evidence="1" type="ORF">LZZ85_11465</name>
</gene>
<comment type="caution">
    <text evidence="1">The sequence shown here is derived from an EMBL/GenBank/DDBJ whole genome shotgun (WGS) entry which is preliminary data.</text>
</comment>